<feature type="chain" id="PRO_5041436236" evidence="1">
    <location>
        <begin position="25"/>
        <end position="181"/>
    </location>
</feature>
<sequence length="181" mass="20365">MKKWIITGLLVLLMLSVQVGPVFANTDEQEAAAAGFEVLVPQKDRVTSREVVMLSFSAPQGSTVTVEVFHNTSLTDEDNFAALYEPMIFEIGALERGWVELQLKKGMNRIFLTTYLNGLPETPVGALESEADEDRLVIERRITVKDLEEVREELTRNVRETTATDLIRRLTNTTEIPQPTE</sequence>
<accession>A0AA45WWC3</accession>
<comment type="caution">
    <text evidence="2">The sequence shown here is derived from an EMBL/GenBank/DDBJ whole genome shotgun (WGS) entry which is preliminary data.</text>
</comment>
<keyword evidence="1" id="KW-0732">Signal</keyword>
<evidence type="ECO:0000313" key="2">
    <source>
        <dbReference type="EMBL" id="SMP58694.1"/>
    </source>
</evidence>
<keyword evidence="3" id="KW-1185">Reference proteome</keyword>
<dbReference type="RefSeq" id="WP_283409430.1">
    <property type="nucleotide sequence ID" value="NZ_FXUF01000007.1"/>
</dbReference>
<evidence type="ECO:0000313" key="3">
    <source>
        <dbReference type="Proteomes" id="UP001158066"/>
    </source>
</evidence>
<name>A0AA45WWC3_9CLOT</name>
<organism evidence="2 3">
    <name type="scientific">Anoxynatronum buryatiense</name>
    <dbReference type="NCBI Taxonomy" id="489973"/>
    <lineage>
        <taxon>Bacteria</taxon>
        <taxon>Bacillati</taxon>
        <taxon>Bacillota</taxon>
        <taxon>Clostridia</taxon>
        <taxon>Eubacteriales</taxon>
        <taxon>Clostridiaceae</taxon>
        <taxon>Anoxynatronum</taxon>
    </lineage>
</organism>
<dbReference type="EMBL" id="FXUF01000007">
    <property type="protein sequence ID" value="SMP58694.1"/>
    <property type="molecule type" value="Genomic_DNA"/>
</dbReference>
<reference evidence="2" key="1">
    <citation type="submission" date="2017-05" db="EMBL/GenBank/DDBJ databases">
        <authorList>
            <person name="Varghese N."/>
            <person name="Submissions S."/>
        </authorList>
    </citation>
    <scope>NUCLEOTIDE SEQUENCE</scope>
    <source>
        <strain evidence="2">Su22</strain>
    </source>
</reference>
<gene>
    <name evidence="2" type="ORF">SAMN06296020_107108</name>
</gene>
<evidence type="ECO:0000256" key="1">
    <source>
        <dbReference type="SAM" id="SignalP"/>
    </source>
</evidence>
<dbReference type="Proteomes" id="UP001158066">
    <property type="component" value="Unassembled WGS sequence"/>
</dbReference>
<dbReference type="AlphaFoldDB" id="A0AA45WWC3"/>
<proteinExistence type="predicted"/>
<protein>
    <submittedName>
        <fullName evidence="2">Uncharacterized protein</fullName>
    </submittedName>
</protein>
<feature type="signal peptide" evidence="1">
    <location>
        <begin position="1"/>
        <end position="24"/>
    </location>
</feature>